<keyword evidence="1" id="KW-0732">Signal</keyword>
<keyword evidence="3" id="KW-1185">Reference proteome</keyword>
<dbReference type="Proteomes" id="UP001321473">
    <property type="component" value="Unassembled WGS sequence"/>
</dbReference>
<comment type="caution">
    <text evidence="2">The sequence shown here is derived from an EMBL/GenBank/DDBJ whole genome shotgun (WGS) entry which is preliminary data.</text>
</comment>
<dbReference type="EMBL" id="JARKHS020007170">
    <property type="protein sequence ID" value="KAK8781944.1"/>
    <property type="molecule type" value="Genomic_DNA"/>
</dbReference>
<protein>
    <recommendedName>
        <fullName evidence="4">Secreted protein</fullName>
    </recommendedName>
</protein>
<evidence type="ECO:0000256" key="1">
    <source>
        <dbReference type="SAM" id="SignalP"/>
    </source>
</evidence>
<reference evidence="2 3" key="1">
    <citation type="journal article" date="2023" name="Arcadia Sci">
        <title>De novo assembly of a long-read Amblyomma americanum tick genome.</title>
        <authorList>
            <person name="Chou S."/>
            <person name="Poskanzer K.E."/>
            <person name="Rollins M."/>
            <person name="Thuy-Boun P.S."/>
        </authorList>
    </citation>
    <scope>NUCLEOTIDE SEQUENCE [LARGE SCALE GENOMIC DNA]</scope>
    <source>
        <strain evidence="2">F_SG_1</strain>
        <tissue evidence="2">Salivary glands</tissue>
    </source>
</reference>
<proteinExistence type="predicted"/>
<evidence type="ECO:0000313" key="3">
    <source>
        <dbReference type="Proteomes" id="UP001321473"/>
    </source>
</evidence>
<name>A0AAQ4F492_AMBAM</name>
<evidence type="ECO:0000313" key="2">
    <source>
        <dbReference type="EMBL" id="KAK8781944.1"/>
    </source>
</evidence>
<dbReference type="AlphaFoldDB" id="A0AAQ4F492"/>
<accession>A0AAQ4F492</accession>
<gene>
    <name evidence="2" type="ORF">V5799_016716</name>
</gene>
<feature type="signal peptide" evidence="1">
    <location>
        <begin position="1"/>
        <end position="22"/>
    </location>
</feature>
<organism evidence="2 3">
    <name type="scientific">Amblyomma americanum</name>
    <name type="common">Lone star tick</name>
    <dbReference type="NCBI Taxonomy" id="6943"/>
    <lineage>
        <taxon>Eukaryota</taxon>
        <taxon>Metazoa</taxon>
        <taxon>Ecdysozoa</taxon>
        <taxon>Arthropoda</taxon>
        <taxon>Chelicerata</taxon>
        <taxon>Arachnida</taxon>
        <taxon>Acari</taxon>
        <taxon>Parasitiformes</taxon>
        <taxon>Ixodida</taxon>
        <taxon>Ixodoidea</taxon>
        <taxon>Ixodidae</taxon>
        <taxon>Amblyomminae</taxon>
        <taxon>Amblyomma</taxon>
    </lineage>
</organism>
<evidence type="ECO:0008006" key="4">
    <source>
        <dbReference type="Google" id="ProtNLM"/>
    </source>
</evidence>
<sequence length="78" mass="9223">MNEMLLFLRNFERLLLFCMTEALVGFRWMEDSEGRVWVDASGHRPHRFEKGTPTGPTLKLRYHEKEARDTGGIRQDKL</sequence>
<feature type="chain" id="PRO_5042913755" description="Secreted protein" evidence="1">
    <location>
        <begin position="23"/>
        <end position="78"/>
    </location>
</feature>